<dbReference type="FunFam" id="3.30.420.10:FF:000074">
    <property type="entry name" value="exonuclease mut-7 homolog isoform X2"/>
    <property type="match status" value="1"/>
</dbReference>
<dbReference type="Pfam" id="PF01612">
    <property type="entry name" value="DNA_pol_A_exo1"/>
    <property type="match status" value="1"/>
</dbReference>
<evidence type="ECO:0000259" key="5">
    <source>
        <dbReference type="SMART" id="SM00474"/>
    </source>
</evidence>
<dbReference type="STRING" id="8496.A0A151MEX5"/>
<sequence length="736" mass="84906">MNQESNPSELPGGQDPLLLLKTLQSLWTKKEMKKQLKEETRRGFAGLEDPLAGLLDMLENSSDWKGKGHSLGYYITNELQLWIKEHPAVQQTGLKLKKLQARVFRILVQCQPNLIDPLVNIYQLLTADRSYLLGHVSHLYYNGKYKEAVILSIKLRLQQDQDLEKMCTPLLLQDKTNLVEAYVAEDPNLQCKLLQILDAWREPSFNIKDIARQYQGLLNYRPDKFNHKMLSKLVFRLLKQYNLDPALCPNVINQQHLGSLKYLFYKRFVEKSMTQENWTDHVQSTVGDNRWLQEQLIRLLVSYCDLNTAARWAFHYNFPKENLPYGVADELQRLKIQERVEDAERTDDYEEDRKKNYYQLPIPRENIHFLQTWEEMQQCREQVLQAGQVIGIDMEWRPSFGSVGRSRVSLLQLAVKDQVFLLDLLQFQEEAEQEKLSHFIQTLFSDPAITKLGYGMSGDLTSLAATCSTFKNLNREVQGTVDLFTVDKQLQKCFRDWRKDVRKVDVLSQEQSCEERGFRQAEKGLSLLVQHVLGKPLDKTEQLSNWEKRPLREEQILYAACDAYCLLEVYGKLSEDPAAFGLSSDLAECLVEKQATKSRAKRPLNKQKMPSTSKQQSKGVVKEASNPSPVISPKEFSVVCDNMLQGLGRYLRCLGVDVRMLENDDDHRKAAEIARQEGRVILTSGLPYQTLQSQVGEGRCFSVNCSEKAREQALQVLKHFNVQVALADIFSRCQVR</sequence>
<feature type="compositionally biased region" description="Polar residues" evidence="4">
    <location>
        <begin position="608"/>
        <end position="618"/>
    </location>
</feature>
<dbReference type="CTD" id="54932"/>
<keyword evidence="2" id="KW-0378">Hydrolase</keyword>
<dbReference type="RefSeq" id="XP_014458207.1">
    <property type="nucleotide sequence ID" value="XM_014602721.3"/>
</dbReference>
<comment type="caution">
    <text evidence="6">The sequence shown here is derived from an EMBL/GenBank/DDBJ whole genome shotgun (WGS) entry which is preliminary data.</text>
</comment>
<dbReference type="SUPFAM" id="SSF53098">
    <property type="entry name" value="Ribonuclease H-like"/>
    <property type="match status" value="1"/>
</dbReference>
<protein>
    <submittedName>
        <fullName evidence="6">Exonuclease mut-7-like protein isoform B</fullName>
    </submittedName>
</protein>
<reference evidence="6 7" key="1">
    <citation type="journal article" date="2012" name="Genome Biol.">
        <title>Sequencing three crocodilian genomes to illuminate the evolution of archosaurs and amniotes.</title>
        <authorList>
            <person name="St John J.A."/>
            <person name="Braun E.L."/>
            <person name="Isberg S.R."/>
            <person name="Miles L.G."/>
            <person name="Chong A.Y."/>
            <person name="Gongora J."/>
            <person name="Dalzell P."/>
            <person name="Moran C."/>
            <person name="Bed'hom B."/>
            <person name="Abzhanov A."/>
            <person name="Burgess S.C."/>
            <person name="Cooksey A.M."/>
            <person name="Castoe T.A."/>
            <person name="Crawford N.G."/>
            <person name="Densmore L.D."/>
            <person name="Drew J.C."/>
            <person name="Edwards S.V."/>
            <person name="Faircloth B.C."/>
            <person name="Fujita M.K."/>
            <person name="Greenwold M.J."/>
            <person name="Hoffmann F.G."/>
            <person name="Howard J.M."/>
            <person name="Iguchi T."/>
            <person name="Janes D.E."/>
            <person name="Khan S.Y."/>
            <person name="Kohno S."/>
            <person name="de Koning A.J."/>
            <person name="Lance S.L."/>
            <person name="McCarthy F.M."/>
            <person name="McCormack J.E."/>
            <person name="Merchant M.E."/>
            <person name="Peterson D.G."/>
            <person name="Pollock D.D."/>
            <person name="Pourmand N."/>
            <person name="Raney B.J."/>
            <person name="Roessler K.A."/>
            <person name="Sanford J.R."/>
            <person name="Sawyer R.H."/>
            <person name="Schmidt C.J."/>
            <person name="Triplett E.W."/>
            <person name="Tuberville T.D."/>
            <person name="Venegas-Anaya M."/>
            <person name="Howard J.T."/>
            <person name="Jarvis E.D."/>
            <person name="Guillette L.J.Jr."/>
            <person name="Glenn T.C."/>
            <person name="Green R.E."/>
            <person name="Ray D.A."/>
        </authorList>
    </citation>
    <scope>NUCLEOTIDE SEQUENCE [LARGE SCALE GENOMIC DNA]</scope>
    <source>
        <strain evidence="6">KSC_2009_1</strain>
    </source>
</reference>
<dbReference type="InterPro" id="IPR012337">
    <property type="entry name" value="RNaseH-like_sf"/>
</dbReference>
<dbReference type="PANTHER" id="PTHR47765">
    <property type="entry name" value="3'-5' EXONUCLEASE DOMAIN-CONTAINING PROTEIN"/>
    <property type="match status" value="1"/>
</dbReference>
<keyword evidence="7" id="KW-1185">Reference proteome</keyword>
<name>A0A151MEX5_ALLMI</name>
<dbReference type="GeneID" id="102562565"/>
<dbReference type="EMBL" id="AKHW03006215">
    <property type="protein sequence ID" value="KYO23082.1"/>
    <property type="molecule type" value="Genomic_DNA"/>
</dbReference>
<keyword evidence="3" id="KW-0269">Exonuclease</keyword>
<dbReference type="OrthoDB" id="18193at2759"/>
<dbReference type="PANTHER" id="PTHR47765:SF2">
    <property type="entry name" value="EXONUCLEASE MUT-7 HOMOLOG"/>
    <property type="match status" value="1"/>
</dbReference>
<evidence type="ECO:0000256" key="3">
    <source>
        <dbReference type="ARBA" id="ARBA00022839"/>
    </source>
</evidence>
<dbReference type="AlphaFoldDB" id="A0A151MEX5"/>
<proteinExistence type="predicted"/>
<evidence type="ECO:0000256" key="1">
    <source>
        <dbReference type="ARBA" id="ARBA00022722"/>
    </source>
</evidence>
<dbReference type="InterPro" id="IPR052408">
    <property type="entry name" value="Exonuclease_MUT-7-like"/>
</dbReference>
<feature type="domain" description="3'-5' exonuclease" evidence="5">
    <location>
        <begin position="367"/>
        <end position="578"/>
    </location>
</feature>
<accession>A0A151MEX5</accession>
<dbReference type="InterPro" id="IPR002562">
    <property type="entry name" value="3'-5'_exonuclease_dom"/>
</dbReference>
<dbReference type="GO" id="GO:0003676">
    <property type="term" value="F:nucleic acid binding"/>
    <property type="evidence" value="ECO:0007669"/>
    <property type="project" value="InterPro"/>
</dbReference>
<dbReference type="Pfam" id="PF01927">
    <property type="entry name" value="Mut7-C"/>
    <property type="match status" value="1"/>
</dbReference>
<gene>
    <name evidence="6" type="primary">EXD3</name>
    <name evidence="6" type="ORF">Y1Q_0005545</name>
</gene>
<evidence type="ECO:0000313" key="7">
    <source>
        <dbReference type="Proteomes" id="UP000050525"/>
    </source>
</evidence>
<dbReference type="GO" id="GO:0008408">
    <property type="term" value="F:3'-5' exonuclease activity"/>
    <property type="evidence" value="ECO:0007669"/>
    <property type="project" value="InterPro"/>
</dbReference>
<organism evidence="6 7">
    <name type="scientific">Alligator mississippiensis</name>
    <name type="common">American alligator</name>
    <dbReference type="NCBI Taxonomy" id="8496"/>
    <lineage>
        <taxon>Eukaryota</taxon>
        <taxon>Metazoa</taxon>
        <taxon>Chordata</taxon>
        <taxon>Craniata</taxon>
        <taxon>Vertebrata</taxon>
        <taxon>Euteleostomi</taxon>
        <taxon>Archelosauria</taxon>
        <taxon>Archosauria</taxon>
        <taxon>Crocodylia</taxon>
        <taxon>Alligatoridae</taxon>
        <taxon>Alligatorinae</taxon>
        <taxon>Alligator</taxon>
    </lineage>
</organism>
<dbReference type="Proteomes" id="UP000050525">
    <property type="component" value="Unassembled WGS sequence"/>
</dbReference>
<dbReference type="InterPro" id="IPR037432">
    <property type="entry name" value="Mut-7_DEDDy_dom"/>
</dbReference>
<dbReference type="Gene3D" id="3.30.420.10">
    <property type="entry name" value="Ribonuclease H-like superfamily/Ribonuclease H"/>
    <property type="match status" value="1"/>
</dbReference>
<dbReference type="CDD" id="cd06146">
    <property type="entry name" value="mut-7_like_exo"/>
    <property type="match status" value="1"/>
</dbReference>
<evidence type="ECO:0000313" key="6">
    <source>
        <dbReference type="EMBL" id="KYO23082.1"/>
    </source>
</evidence>
<feature type="region of interest" description="Disordered" evidence="4">
    <location>
        <begin position="598"/>
        <end position="626"/>
    </location>
</feature>
<evidence type="ECO:0000256" key="4">
    <source>
        <dbReference type="SAM" id="MobiDB-lite"/>
    </source>
</evidence>
<evidence type="ECO:0000256" key="2">
    <source>
        <dbReference type="ARBA" id="ARBA00022801"/>
    </source>
</evidence>
<dbReference type="SMART" id="SM00474">
    <property type="entry name" value="35EXOc"/>
    <property type="match status" value="1"/>
</dbReference>
<dbReference type="InterPro" id="IPR036397">
    <property type="entry name" value="RNaseH_sf"/>
</dbReference>
<dbReference type="GO" id="GO:0006139">
    <property type="term" value="P:nucleobase-containing compound metabolic process"/>
    <property type="evidence" value="ECO:0007669"/>
    <property type="project" value="InterPro"/>
</dbReference>
<keyword evidence="1" id="KW-0540">Nuclease</keyword>
<dbReference type="InterPro" id="IPR002782">
    <property type="entry name" value="Mut7-C_RNAse_dom"/>
</dbReference>